<sequence length="1025" mass="113531">MCKFTRGKDKNIFLINKKTNTEVERIKLAQVDIDVDALIEKSAEARKRLLEISNEMKSLKDTLDKGNISIDEYAKRLTVLTAEQKIQRDELRVYDNLVKGHIETEAKKTLSNKKVSGSIKELGAALSQNKLIYQQLSEEEREAADVGGKLLAVIQEQDKKYKELQKSIGNNQVDVGNYRQAILDAMGANSDLGVSLNSLTNGFTTLKDKLALVKAPFENYIKYGKLSAPTMEQMSNATNKSATSLKILRGAVISTGIGALVVALGSLIAYFTSTQEGIDKVNKVLTPLKVLFQTLWGVVQNVGKALVEAFTNPKQLLLDLGKFMQEQIINRATAIIDAFKGLGNILTGNFKEGFKQVGDAALQAATGVKDVVGKVKEAGKAVSDTIGEAIKRGQRIEEINQKLSASEADFIEQTAKLKQEFKEQNMIAEDTTKTFAEREAAARKSIEIQKKINKLATDRNDLEQELLNLKFASNDTSDADRAELAKKKAELAEQRTAMVEAVTTQNNKVNTIHKAAADEQAKQRKEASDKAIAWLKQELEWQKEAIEDYVKTNSAVAKSMQERLDIEEKGMQDRLALLDKEKANGLIKQREYERQKRDIEQDYLKVRNELTIEAVQKEAEQYEMLNADKFNTEEALQEAIYQKKVEALEKEKMLKQEARDWDYNAEEEHQEKLQELKADYQGKLQELKAQQAKEDENNRNAQKAAEKAQRDFDFADKLMSLQEQGATEWEIEAEQLRQKHEKEREELNENLANNKISHEMYYNQLNLLIRKQAKEEIDLKKKTEESKLALTQSVLGQIKGMTGEHTALSKAAAIAEATINTYLGVSKAISQGMPMGAIPAAITLATGMANVQKIMSTEADKYEAGGLIVGKSHASGGVPFTVAGREGFEAEGGEYIINKRATAMYFPVLEAINKSAGYGSYNPVYMAAGGVIKQLPTEMKIDYKEMMNAIKEGAMQGTLQGSQQGTYEGAMQGAQAGAYEGARAGSLEGAMQGAYEGATLGTTTGLTESALRISDNEFAKRSASI</sequence>
<proteinExistence type="predicted"/>
<keyword evidence="2" id="KW-0812">Transmembrane</keyword>
<feature type="coiled-coil region" evidence="1">
    <location>
        <begin position="666"/>
        <end position="757"/>
    </location>
</feature>
<organism evidence="3">
    <name type="scientific">Siphoviridae sp. ctOsn3</name>
    <dbReference type="NCBI Taxonomy" id="2823577"/>
    <lineage>
        <taxon>Viruses</taxon>
        <taxon>Duplodnaviria</taxon>
        <taxon>Heunggongvirae</taxon>
        <taxon>Uroviricota</taxon>
        <taxon>Caudoviricetes</taxon>
    </lineage>
</organism>
<keyword evidence="2" id="KW-0472">Membrane</keyword>
<evidence type="ECO:0000313" key="3">
    <source>
        <dbReference type="EMBL" id="DAD68944.1"/>
    </source>
</evidence>
<protein>
    <submittedName>
        <fullName evidence="3">Tail length tape measure protein</fullName>
    </submittedName>
</protein>
<accession>A0A8S5LG69</accession>
<feature type="transmembrane region" description="Helical" evidence="2">
    <location>
        <begin position="250"/>
        <end position="271"/>
    </location>
</feature>
<keyword evidence="1" id="KW-0175">Coiled coil</keyword>
<feature type="coiled-coil region" evidence="1">
    <location>
        <begin position="445"/>
        <end position="472"/>
    </location>
</feature>
<reference evidence="3" key="1">
    <citation type="journal article" date="2021" name="Proc. Natl. Acad. Sci. U.S.A.">
        <title>A Catalog of Tens of Thousands of Viruses from Human Metagenomes Reveals Hidden Associations with Chronic Diseases.</title>
        <authorList>
            <person name="Tisza M.J."/>
            <person name="Buck C.B."/>
        </authorList>
    </citation>
    <scope>NUCLEOTIDE SEQUENCE</scope>
    <source>
        <strain evidence="3">CtOsn3</strain>
    </source>
</reference>
<dbReference type="EMBL" id="BK014712">
    <property type="protein sequence ID" value="DAD68944.1"/>
    <property type="molecule type" value="Genomic_DNA"/>
</dbReference>
<name>A0A8S5LG69_9CAUD</name>
<evidence type="ECO:0000256" key="1">
    <source>
        <dbReference type="SAM" id="Coils"/>
    </source>
</evidence>
<feature type="coiled-coil region" evidence="1">
    <location>
        <begin position="35"/>
        <end position="62"/>
    </location>
</feature>
<keyword evidence="2" id="KW-1133">Transmembrane helix</keyword>
<evidence type="ECO:0000256" key="2">
    <source>
        <dbReference type="SAM" id="Phobius"/>
    </source>
</evidence>